<comment type="caution">
    <text evidence="2">The sequence shown here is derived from an EMBL/GenBank/DDBJ whole genome shotgun (WGS) entry which is preliminary data.</text>
</comment>
<evidence type="ECO:0000256" key="1">
    <source>
        <dbReference type="SAM" id="Coils"/>
    </source>
</evidence>
<evidence type="ECO:0000313" key="2">
    <source>
        <dbReference type="EMBL" id="KAJ2679271.1"/>
    </source>
</evidence>
<accession>A0A9W8GAL4</accession>
<dbReference type="Proteomes" id="UP001151518">
    <property type="component" value="Unassembled WGS sequence"/>
</dbReference>
<organism evidence="2 3">
    <name type="scientific">Coemansia spiralis</name>
    <dbReference type="NCBI Taxonomy" id="417178"/>
    <lineage>
        <taxon>Eukaryota</taxon>
        <taxon>Fungi</taxon>
        <taxon>Fungi incertae sedis</taxon>
        <taxon>Zoopagomycota</taxon>
        <taxon>Kickxellomycotina</taxon>
        <taxon>Kickxellomycetes</taxon>
        <taxon>Kickxellales</taxon>
        <taxon>Kickxellaceae</taxon>
        <taxon>Coemansia</taxon>
    </lineage>
</organism>
<protein>
    <submittedName>
        <fullName evidence="2">Uncharacterized protein</fullName>
    </submittedName>
</protein>
<gene>
    <name evidence="2" type="ORF">GGI25_001627</name>
</gene>
<proteinExistence type="predicted"/>
<reference evidence="2" key="1">
    <citation type="submission" date="2022-07" db="EMBL/GenBank/DDBJ databases">
        <title>Phylogenomic reconstructions and comparative analyses of Kickxellomycotina fungi.</title>
        <authorList>
            <person name="Reynolds N.K."/>
            <person name="Stajich J.E."/>
            <person name="Barry K."/>
            <person name="Grigoriev I.V."/>
            <person name="Crous P."/>
            <person name="Smith M.E."/>
        </authorList>
    </citation>
    <scope>NUCLEOTIDE SEQUENCE</scope>
    <source>
        <strain evidence="2">NRRL 3115</strain>
    </source>
</reference>
<dbReference type="OrthoDB" id="5535866at2759"/>
<sequence length="67" mass="8038">MDKQNEQRREYLYNNLSNQLNRLKMNFEQLDRNMAVLKEQAELSQRLAISHASMFMGSKRVFESNNK</sequence>
<dbReference type="EMBL" id="JANBTW010000013">
    <property type="protein sequence ID" value="KAJ2679271.1"/>
    <property type="molecule type" value="Genomic_DNA"/>
</dbReference>
<evidence type="ECO:0000313" key="3">
    <source>
        <dbReference type="Proteomes" id="UP001151518"/>
    </source>
</evidence>
<dbReference type="AlphaFoldDB" id="A0A9W8GAL4"/>
<dbReference type="Pfam" id="PF08227">
    <property type="entry name" value="DASH_Hsk3"/>
    <property type="match status" value="1"/>
</dbReference>
<dbReference type="InterPro" id="IPR013183">
    <property type="entry name" value="Hsk3-like"/>
</dbReference>
<name>A0A9W8GAL4_9FUNG</name>
<keyword evidence="1" id="KW-0175">Coiled coil</keyword>
<feature type="coiled-coil region" evidence="1">
    <location>
        <begin position="13"/>
        <end position="47"/>
    </location>
</feature>